<feature type="region of interest" description="Disordered" evidence="1">
    <location>
        <begin position="703"/>
        <end position="769"/>
    </location>
</feature>
<feature type="region of interest" description="Disordered" evidence="1">
    <location>
        <begin position="783"/>
        <end position="857"/>
    </location>
</feature>
<evidence type="ECO:0000313" key="4">
    <source>
        <dbReference type="EMBL" id="KAK5090147.1"/>
    </source>
</evidence>
<feature type="chain" id="PRO_5042929277" evidence="3">
    <location>
        <begin position="21"/>
        <end position="889"/>
    </location>
</feature>
<feature type="compositionally biased region" description="Polar residues" evidence="1">
    <location>
        <begin position="561"/>
        <end position="577"/>
    </location>
</feature>
<keyword evidence="5" id="KW-1185">Reference proteome</keyword>
<feature type="region of interest" description="Disordered" evidence="1">
    <location>
        <begin position="52"/>
        <end position="95"/>
    </location>
</feature>
<dbReference type="Proteomes" id="UP001309876">
    <property type="component" value="Unassembled WGS sequence"/>
</dbReference>
<evidence type="ECO:0000256" key="1">
    <source>
        <dbReference type="SAM" id="MobiDB-lite"/>
    </source>
</evidence>
<sequence length="889" mass="95549">MKFHKLVPVLCLVTVSSAQADFFSSLLSDAQSIYTAVTSILAPTTAFTTTSTRATSTSSSSTSTSSTFSTSSSSTTSVSNASITPTPTTTPSLTSASTSVAAASQSSSASTSGGGGVDTLPIVLGCTLGALALAALLALLFLCHRRKRRSAKSAKHRPLSPDDDEINSWRHTRPYVRSEKSPLGHTVPIAGTAATAPLMSERSTLYPDHHHQNPFVPVPPPARRTHSRAGLQDVTEYSAHPYSPDHFPPHSRPIFEPAQHDRDNHHAMAAGLGGATLGGLAAHARDRHVRKRSSSRGRHTDDNPRYSEAEHNTLPEAATVDRRSGSVSRANAKEPWPFMDASRRSMDGSTSRSRSLSVNHEHYMTPDQHPVESMPSSGFFNGAAAGGSTGLLAPRRTGGRSPQRKGILKNTTSQFSTSSSSSNDRTYSTHSTVSPETEMADSGPHELESAIIPPLPVQRERRDSALGTAAPMGAAAAHSNFSKSGSESPRLSMVPPPIHTSEPSYDPPHVPSRSPKRHSLDHRARYSSANEGTVELPAHFNREATVSPPLEPSAAEHDLTSPVSPINTSQPGSWSRAQAEQLGLDPNGVAAKTASQESTAVGSISPEDKSDDPSNQSSGLVSAIQKIFSSSNSAWNDQEDTTSQTLIRPDNNYHDDVDRRYRSVPQRKPAPSRSSVQSHSQYGEVDQANVDTIPGAWMEETAPLQQARHRPSGDSARSQPPQYRSRDNSLGQTSINDFAPTVPINISSNSTRPRARSRPGYGIGSGDPFDLARVRTDSSMTGLSLANCHEPGTDASPRPHSYRISTASNPYTHQEPTLADLRRQVMAEDRERARQSWRKSQSRERKDSVGRYGNDQEFFDLVDQTTGSGRFYAESAGDQRGVAPVGWAV</sequence>
<accession>A0AAN7Y994</accession>
<keyword evidence="2" id="KW-0472">Membrane</keyword>
<feature type="region of interest" description="Disordered" evidence="1">
    <location>
        <begin position="469"/>
        <end position="577"/>
    </location>
</feature>
<protein>
    <submittedName>
        <fullName evidence="4">Uncharacterized protein</fullName>
    </submittedName>
</protein>
<dbReference type="EMBL" id="JAVRRJ010000001">
    <property type="protein sequence ID" value="KAK5090147.1"/>
    <property type="molecule type" value="Genomic_DNA"/>
</dbReference>
<feature type="compositionally biased region" description="Polar residues" evidence="1">
    <location>
        <begin position="803"/>
        <end position="815"/>
    </location>
</feature>
<keyword evidence="2" id="KW-1133">Transmembrane helix</keyword>
<keyword evidence="2" id="KW-0812">Transmembrane</keyword>
<name>A0AAN7Y994_9EURO</name>
<feature type="compositionally biased region" description="Basic and acidic residues" evidence="1">
    <location>
        <begin position="298"/>
        <end position="324"/>
    </location>
</feature>
<feature type="compositionally biased region" description="Polar residues" evidence="1">
    <location>
        <begin position="672"/>
        <end position="681"/>
    </location>
</feature>
<reference evidence="4 5" key="1">
    <citation type="submission" date="2023-08" db="EMBL/GenBank/DDBJ databases">
        <title>Black Yeasts Isolated from many extreme environments.</title>
        <authorList>
            <person name="Coleine C."/>
            <person name="Stajich J.E."/>
            <person name="Selbmann L."/>
        </authorList>
    </citation>
    <scope>NUCLEOTIDE SEQUENCE [LARGE SCALE GENOMIC DNA]</scope>
    <source>
        <strain evidence="4 5">CCFEE 5910</strain>
    </source>
</reference>
<feature type="compositionally biased region" description="Basic and acidic residues" evidence="1">
    <location>
        <begin position="820"/>
        <end position="834"/>
    </location>
</feature>
<feature type="transmembrane region" description="Helical" evidence="2">
    <location>
        <begin position="122"/>
        <end position="143"/>
    </location>
</feature>
<evidence type="ECO:0000313" key="5">
    <source>
        <dbReference type="Proteomes" id="UP001309876"/>
    </source>
</evidence>
<feature type="region of interest" description="Disordered" evidence="1">
    <location>
        <begin position="281"/>
        <end position="450"/>
    </location>
</feature>
<feature type="compositionally biased region" description="Polar residues" evidence="1">
    <location>
        <begin position="593"/>
        <end position="602"/>
    </location>
</feature>
<feature type="compositionally biased region" description="Basic and acidic residues" evidence="1">
    <location>
        <begin position="651"/>
        <end position="661"/>
    </location>
</feature>
<feature type="compositionally biased region" description="Polar residues" evidence="1">
    <location>
        <begin position="479"/>
        <end position="489"/>
    </location>
</feature>
<feature type="signal peptide" evidence="3">
    <location>
        <begin position="1"/>
        <end position="20"/>
    </location>
</feature>
<proteinExistence type="predicted"/>
<feature type="compositionally biased region" description="Polar residues" evidence="1">
    <location>
        <begin position="634"/>
        <end position="646"/>
    </location>
</feature>
<evidence type="ECO:0000256" key="3">
    <source>
        <dbReference type="SAM" id="SignalP"/>
    </source>
</evidence>
<feature type="region of interest" description="Disordered" evidence="1">
    <location>
        <begin position="634"/>
        <end position="684"/>
    </location>
</feature>
<organism evidence="4 5">
    <name type="scientific">Lithohypha guttulata</name>
    <dbReference type="NCBI Taxonomy" id="1690604"/>
    <lineage>
        <taxon>Eukaryota</taxon>
        <taxon>Fungi</taxon>
        <taxon>Dikarya</taxon>
        <taxon>Ascomycota</taxon>
        <taxon>Pezizomycotina</taxon>
        <taxon>Eurotiomycetes</taxon>
        <taxon>Chaetothyriomycetidae</taxon>
        <taxon>Chaetothyriales</taxon>
        <taxon>Trichomeriaceae</taxon>
        <taxon>Lithohypha</taxon>
    </lineage>
</organism>
<comment type="caution">
    <text evidence="4">The sequence shown here is derived from an EMBL/GenBank/DDBJ whole genome shotgun (WGS) entry which is preliminary data.</text>
</comment>
<gene>
    <name evidence="4" type="ORF">LTR05_000317</name>
</gene>
<evidence type="ECO:0000256" key="2">
    <source>
        <dbReference type="SAM" id="Phobius"/>
    </source>
</evidence>
<feature type="compositionally biased region" description="Basic residues" evidence="1">
    <location>
        <begin position="285"/>
        <end position="297"/>
    </location>
</feature>
<feature type="compositionally biased region" description="Polar residues" evidence="1">
    <location>
        <begin position="347"/>
        <end position="358"/>
    </location>
</feature>
<keyword evidence="3" id="KW-0732">Signal</keyword>
<feature type="compositionally biased region" description="Low complexity" evidence="1">
    <location>
        <begin position="411"/>
        <end position="431"/>
    </location>
</feature>
<feature type="region of interest" description="Disordered" evidence="1">
    <location>
        <begin position="590"/>
        <end position="620"/>
    </location>
</feature>
<feature type="compositionally biased region" description="Polar residues" evidence="1">
    <location>
        <begin position="715"/>
        <end position="736"/>
    </location>
</feature>
<dbReference type="AlphaFoldDB" id="A0AAN7Y994"/>